<organism evidence="1 2">
    <name type="scientific">Bacteroides faecis</name>
    <dbReference type="NCBI Taxonomy" id="674529"/>
    <lineage>
        <taxon>Bacteria</taxon>
        <taxon>Pseudomonadati</taxon>
        <taxon>Bacteroidota</taxon>
        <taxon>Bacteroidia</taxon>
        <taxon>Bacteroidales</taxon>
        <taxon>Bacteroidaceae</taxon>
        <taxon>Bacteroides</taxon>
    </lineage>
</organism>
<dbReference type="RefSeq" id="WP_010539375.1">
    <property type="nucleotide sequence ID" value="NZ_JABFIA010000041.1"/>
</dbReference>
<accession>A0AAW5P3G0</accession>
<dbReference type="Proteomes" id="UP001204548">
    <property type="component" value="Unassembled WGS sequence"/>
</dbReference>
<gene>
    <name evidence="1" type="ORF">NXW97_24225</name>
</gene>
<evidence type="ECO:0000313" key="1">
    <source>
        <dbReference type="EMBL" id="MCS2795060.1"/>
    </source>
</evidence>
<sequence length="79" mass="9425">MKNLLDQRFFRLLSECSQRKVSASELAEAIEELATHIADFSINEQDYNVLLRYFSFGLYRLKSYRTRFEQEKNALFASY</sequence>
<comment type="caution">
    <text evidence="1">The sequence shown here is derived from an EMBL/GenBank/DDBJ whole genome shotgun (WGS) entry which is preliminary data.</text>
</comment>
<proteinExistence type="predicted"/>
<dbReference type="AlphaFoldDB" id="A0AAW5P3G0"/>
<evidence type="ECO:0000313" key="2">
    <source>
        <dbReference type="Proteomes" id="UP001204548"/>
    </source>
</evidence>
<reference evidence="1" key="1">
    <citation type="submission" date="2022-08" db="EMBL/GenBank/DDBJ databases">
        <title>Genome Sequencing of Bacteroides fragilis Group Isolates with Nanopore Technology.</title>
        <authorList>
            <person name="Tisza M.J."/>
            <person name="Smith D."/>
            <person name="Dekker J.P."/>
        </authorList>
    </citation>
    <scope>NUCLEOTIDE SEQUENCE</scope>
    <source>
        <strain evidence="1">BFG-351</strain>
    </source>
</reference>
<protein>
    <submittedName>
        <fullName evidence="1">Uncharacterized protein</fullName>
    </submittedName>
</protein>
<name>A0AAW5P3G0_9BACE</name>
<dbReference type="EMBL" id="JANUTS010000001">
    <property type="protein sequence ID" value="MCS2795060.1"/>
    <property type="molecule type" value="Genomic_DNA"/>
</dbReference>